<keyword evidence="2" id="KW-1133">Transmembrane helix</keyword>
<keyword evidence="2" id="KW-0812">Transmembrane</keyword>
<proteinExistence type="predicted"/>
<feature type="transmembrane region" description="Helical" evidence="2">
    <location>
        <begin position="183"/>
        <end position="203"/>
    </location>
</feature>
<evidence type="ECO:0000313" key="3">
    <source>
        <dbReference type="EMBL" id="PRZ41721.1"/>
    </source>
</evidence>
<dbReference type="InterPro" id="IPR021125">
    <property type="entry name" value="DUF2127"/>
</dbReference>
<dbReference type="Pfam" id="PF09900">
    <property type="entry name" value="DUF2127"/>
    <property type="match status" value="1"/>
</dbReference>
<accession>A0A2T0ZZD9</accession>
<evidence type="ECO:0000256" key="1">
    <source>
        <dbReference type="SAM" id="MobiDB-lite"/>
    </source>
</evidence>
<protein>
    <submittedName>
        <fullName evidence="3">Uncharacterized membrane protein (DUF2068 family)</fullName>
    </submittedName>
</protein>
<gene>
    <name evidence="3" type="ORF">CLV47_10880</name>
</gene>
<keyword evidence="2" id="KW-0472">Membrane</keyword>
<keyword evidence="4" id="KW-1185">Reference proteome</keyword>
<dbReference type="EMBL" id="PVUE01000008">
    <property type="protein sequence ID" value="PRZ41721.1"/>
    <property type="molecule type" value="Genomic_DNA"/>
</dbReference>
<name>A0A2T0ZZD9_9ACTN</name>
<reference evidence="3 4" key="1">
    <citation type="submission" date="2018-03" db="EMBL/GenBank/DDBJ databases">
        <title>Genomic Encyclopedia of Archaeal and Bacterial Type Strains, Phase II (KMG-II): from individual species to whole genera.</title>
        <authorList>
            <person name="Goeker M."/>
        </authorList>
    </citation>
    <scope>NUCLEOTIDE SEQUENCE [LARGE SCALE GENOMIC DNA]</scope>
    <source>
        <strain evidence="3 4">DSM 100065</strain>
    </source>
</reference>
<comment type="caution">
    <text evidence="3">The sequence shown here is derived from an EMBL/GenBank/DDBJ whole genome shotgun (WGS) entry which is preliminary data.</text>
</comment>
<evidence type="ECO:0000256" key="2">
    <source>
        <dbReference type="SAM" id="Phobius"/>
    </source>
</evidence>
<dbReference type="OrthoDB" id="572497at2"/>
<dbReference type="AlphaFoldDB" id="A0A2T0ZZD9"/>
<evidence type="ECO:0000313" key="4">
    <source>
        <dbReference type="Proteomes" id="UP000237752"/>
    </source>
</evidence>
<sequence>MVFDDVETQVTQPPGAESSRRPRVHYELLGCALHSHELLGPVDAAATGHVDLLTRAEPGGAFTWLRCLRCDAWVPLREADVPAPRSGKHAVDDTLMPPLRGRPLRDRFVLRLIAADRVIHFLVLAAVAVSIFLFAQDRVNLHGGYLRILNGLQGAFGGPLSSSARHGLLHDLNQLFAVPTKTLYLYGAGIALYALINGVEAVGLWRSRRWAKYLTLIEVVVLLPIEIHELTISVSPLKALTLALNLAVVAYLLWAHRLLGVRGGGRADRAEMARDTGWEPLYRSTPWEAKNPDR</sequence>
<dbReference type="RefSeq" id="WP_106349110.1">
    <property type="nucleotide sequence ID" value="NZ_PVUE01000008.1"/>
</dbReference>
<dbReference type="Proteomes" id="UP000237752">
    <property type="component" value="Unassembled WGS sequence"/>
</dbReference>
<feature type="region of interest" description="Disordered" evidence="1">
    <location>
        <begin position="1"/>
        <end position="20"/>
    </location>
</feature>
<organism evidence="3 4">
    <name type="scientific">Antricoccus suffuscus</name>
    <dbReference type="NCBI Taxonomy" id="1629062"/>
    <lineage>
        <taxon>Bacteria</taxon>
        <taxon>Bacillati</taxon>
        <taxon>Actinomycetota</taxon>
        <taxon>Actinomycetes</taxon>
        <taxon>Geodermatophilales</taxon>
        <taxon>Antricoccaceae</taxon>
        <taxon>Antricoccus</taxon>
    </lineage>
</organism>
<feature type="transmembrane region" description="Helical" evidence="2">
    <location>
        <begin position="108"/>
        <end position="135"/>
    </location>
</feature>